<dbReference type="Pfam" id="PF00147">
    <property type="entry name" value="Fibrinogen_C"/>
    <property type="match status" value="1"/>
</dbReference>
<evidence type="ECO:0000259" key="2">
    <source>
        <dbReference type="PROSITE" id="PS51406"/>
    </source>
</evidence>
<dbReference type="SUPFAM" id="SSF56496">
    <property type="entry name" value="Fibrinogen C-terminal domain-like"/>
    <property type="match status" value="1"/>
</dbReference>
<dbReference type="Proteomes" id="UP000594262">
    <property type="component" value="Unplaced"/>
</dbReference>
<proteinExistence type="predicted"/>
<dbReference type="InterPro" id="IPR002181">
    <property type="entry name" value="Fibrinogen_a/b/g_C_dom"/>
</dbReference>
<name>A0A7M5XI46_9CNID</name>
<dbReference type="Gene3D" id="3.90.215.10">
    <property type="entry name" value="Gamma Fibrinogen, chain A, domain 1"/>
    <property type="match status" value="1"/>
</dbReference>
<protein>
    <recommendedName>
        <fullName evidence="2">Fibrinogen C-terminal domain-containing protein</fullName>
    </recommendedName>
</protein>
<dbReference type="PANTHER" id="PTHR19143">
    <property type="entry name" value="FIBRINOGEN/TENASCIN/ANGIOPOEITIN"/>
    <property type="match status" value="1"/>
</dbReference>
<dbReference type="InterPro" id="IPR036056">
    <property type="entry name" value="Fibrinogen-like_C"/>
</dbReference>
<dbReference type="AlphaFoldDB" id="A0A7M5XI46"/>
<dbReference type="RefSeq" id="XP_066923021.1">
    <property type="nucleotide sequence ID" value="XM_067066920.1"/>
</dbReference>
<evidence type="ECO:0000313" key="3">
    <source>
        <dbReference type="EnsemblMetazoa" id="CLYHEMP022711.1"/>
    </source>
</evidence>
<feature type="chain" id="PRO_5029827735" description="Fibrinogen C-terminal domain-containing protein" evidence="1">
    <location>
        <begin position="20"/>
        <end position="315"/>
    </location>
</feature>
<sequence>MDASILWFGLLFCVNFSFGQFMPFLPFKHIHSNTAIDGPRPWFDGEVASKDHCFDKCVKNFTHCEYVQHKQMTTTTWLCRLFNVISDVSNYLVSQTGEMLAQAVHENIGCADWRARGYTQSGIYWIFYNRNKFKVYCGLYSSASWTMIEKRHDGSVNFTRLWQEYKDGFGDLSGEFYLGNENIHLLTKDREMMIYLQLYAFDGTKYAVGLNGFSIQNEANKYKLKSGTYNFGSTDLANAWRDLNGNRFSTADNDNDAGCAAKWKAGWWFRSCGSTMLHGPYSGTQNIPKNEGIVVRLLRGENESFRKLTVLIRPV</sequence>
<dbReference type="SMART" id="SM00186">
    <property type="entry name" value="FBG"/>
    <property type="match status" value="1"/>
</dbReference>
<reference evidence="3" key="1">
    <citation type="submission" date="2021-01" db="UniProtKB">
        <authorList>
            <consortium name="EnsemblMetazoa"/>
        </authorList>
    </citation>
    <scope>IDENTIFICATION</scope>
</reference>
<dbReference type="EnsemblMetazoa" id="CLYHEMT022711.1">
    <property type="protein sequence ID" value="CLYHEMP022711.1"/>
    <property type="gene ID" value="CLYHEMG022711"/>
</dbReference>
<dbReference type="InterPro" id="IPR014716">
    <property type="entry name" value="Fibrinogen_a/b/g_C_1"/>
</dbReference>
<dbReference type="InterPro" id="IPR050373">
    <property type="entry name" value="Fibrinogen_C-term_domain"/>
</dbReference>
<dbReference type="OrthoDB" id="7735550at2759"/>
<dbReference type="GO" id="GO:0005615">
    <property type="term" value="C:extracellular space"/>
    <property type="evidence" value="ECO:0007669"/>
    <property type="project" value="TreeGrafter"/>
</dbReference>
<dbReference type="PROSITE" id="PS51406">
    <property type="entry name" value="FIBRINOGEN_C_2"/>
    <property type="match status" value="1"/>
</dbReference>
<keyword evidence="1" id="KW-0732">Signal</keyword>
<evidence type="ECO:0000256" key="1">
    <source>
        <dbReference type="SAM" id="SignalP"/>
    </source>
</evidence>
<dbReference type="GeneID" id="136810369"/>
<keyword evidence="4" id="KW-1185">Reference proteome</keyword>
<accession>A0A7M5XI46</accession>
<evidence type="ECO:0000313" key="4">
    <source>
        <dbReference type="Proteomes" id="UP000594262"/>
    </source>
</evidence>
<organism evidence="3 4">
    <name type="scientific">Clytia hemisphaerica</name>
    <dbReference type="NCBI Taxonomy" id="252671"/>
    <lineage>
        <taxon>Eukaryota</taxon>
        <taxon>Metazoa</taxon>
        <taxon>Cnidaria</taxon>
        <taxon>Hydrozoa</taxon>
        <taxon>Hydroidolina</taxon>
        <taxon>Leptothecata</taxon>
        <taxon>Obeliida</taxon>
        <taxon>Clytiidae</taxon>
        <taxon>Clytia</taxon>
    </lineage>
</organism>
<feature type="domain" description="Fibrinogen C-terminal" evidence="2">
    <location>
        <begin position="101"/>
        <end position="315"/>
    </location>
</feature>
<feature type="signal peptide" evidence="1">
    <location>
        <begin position="1"/>
        <end position="19"/>
    </location>
</feature>